<dbReference type="AlphaFoldDB" id="U9UL09"/>
<name>U9UL09_RHIID</name>
<accession>U9UL09</accession>
<reference evidence="1" key="1">
    <citation type="submission" date="2013-07" db="EMBL/GenBank/DDBJ databases">
        <title>The genome of an arbuscular mycorrhizal fungus provides insights into the evolution of the oldest plant symbiosis.</title>
        <authorList>
            <consortium name="DOE Joint Genome Institute"/>
            <person name="Tisserant E."/>
            <person name="Malbreil M."/>
            <person name="Kuo A."/>
            <person name="Kohler A."/>
            <person name="Symeonidi A."/>
            <person name="Balestrini R."/>
            <person name="Charron P."/>
            <person name="Duensing N."/>
            <person name="Frei-dit-Frey N."/>
            <person name="Gianinazzi-Pearson V."/>
            <person name="Gilbert B."/>
            <person name="Handa Y."/>
            <person name="Hijri M."/>
            <person name="Kaul R."/>
            <person name="Kawaguchi M."/>
            <person name="Krajinski F."/>
            <person name="Lammers P."/>
            <person name="Lapierre D."/>
            <person name="Masclaux F.G."/>
            <person name="Murat C."/>
            <person name="Morin E."/>
            <person name="Ndikumana S."/>
            <person name="Pagni M."/>
            <person name="Petitpierre D."/>
            <person name="Requena N."/>
            <person name="Rosikiewicz P."/>
            <person name="Riley R."/>
            <person name="Saito K."/>
            <person name="San Clemente H."/>
            <person name="Shapiro H."/>
            <person name="van Tuinen D."/>
            <person name="Becard G."/>
            <person name="Bonfante P."/>
            <person name="Paszkowski U."/>
            <person name="Shachar-Hill Y."/>
            <person name="Young J.P."/>
            <person name="Sanders I.R."/>
            <person name="Henrissat B."/>
            <person name="Rensing S.A."/>
            <person name="Grigoriev I.V."/>
            <person name="Corradi N."/>
            <person name="Roux C."/>
            <person name="Martin F."/>
        </authorList>
    </citation>
    <scope>NUCLEOTIDE SEQUENCE</scope>
    <source>
        <strain evidence="1">DAOM 197198</strain>
    </source>
</reference>
<evidence type="ECO:0000313" key="1">
    <source>
        <dbReference type="EMBL" id="ESA21040.1"/>
    </source>
</evidence>
<dbReference type="EMBL" id="KI276790">
    <property type="protein sequence ID" value="ESA21040.1"/>
    <property type="molecule type" value="Genomic_DNA"/>
</dbReference>
<proteinExistence type="predicted"/>
<protein>
    <submittedName>
        <fullName evidence="1">Uncharacterized protein</fullName>
    </submittedName>
</protein>
<sequence>MAALEGETNIISTSSGRTVTLPKLGINVKFVQGDDPEEFAKLIPKAIYLESIEKSEI</sequence>
<organism evidence="1">
    <name type="scientific">Rhizophagus irregularis (strain DAOM 181602 / DAOM 197198 / MUCL 43194)</name>
    <name type="common">Arbuscular mycorrhizal fungus</name>
    <name type="synonym">Glomus intraradices</name>
    <dbReference type="NCBI Taxonomy" id="747089"/>
    <lineage>
        <taxon>Eukaryota</taxon>
        <taxon>Fungi</taxon>
        <taxon>Fungi incertae sedis</taxon>
        <taxon>Mucoromycota</taxon>
        <taxon>Glomeromycotina</taxon>
        <taxon>Glomeromycetes</taxon>
        <taxon>Glomerales</taxon>
        <taxon>Glomeraceae</taxon>
        <taxon>Rhizophagus</taxon>
    </lineage>
</organism>
<dbReference type="HOGENOM" id="CLU_3088484_0_0_1"/>
<gene>
    <name evidence="1" type="ORF">GLOINDRAFT_17896</name>
</gene>